<accession>A0A225DSV6</accession>
<reference evidence="2" key="1">
    <citation type="submission" date="2017-06" db="EMBL/GenBank/DDBJ databases">
        <title>Genome analysis of Fimbriiglobus ruber SP5, the first member of the order Planctomycetales with confirmed chitinolytic capability.</title>
        <authorList>
            <person name="Ravin N.V."/>
            <person name="Rakitin A.L."/>
            <person name="Ivanova A.A."/>
            <person name="Beletsky A.V."/>
            <person name="Kulichevskaya I.S."/>
            <person name="Mardanov A.V."/>
            <person name="Dedysh S.N."/>
        </authorList>
    </citation>
    <scope>NUCLEOTIDE SEQUENCE [LARGE SCALE GENOMIC DNA]</scope>
    <source>
        <strain evidence="2">SP5</strain>
    </source>
</reference>
<dbReference type="AlphaFoldDB" id="A0A225DSV6"/>
<dbReference type="RefSeq" id="WP_261341187.1">
    <property type="nucleotide sequence ID" value="NZ_NIDE01000011.1"/>
</dbReference>
<dbReference type="EMBL" id="NIDE01000011">
    <property type="protein sequence ID" value="OWK39187.1"/>
    <property type="molecule type" value="Genomic_DNA"/>
</dbReference>
<dbReference type="Proteomes" id="UP000214646">
    <property type="component" value="Unassembled WGS sequence"/>
</dbReference>
<evidence type="ECO:0000313" key="2">
    <source>
        <dbReference type="Proteomes" id="UP000214646"/>
    </source>
</evidence>
<evidence type="ECO:0000313" key="1">
    <source>
        <dbReference type="EMBL" id="OWK39187.1"/>
    </source>
</evidence>
<protein>
    <submittedName>
        <fullName evidence="1">Uncharacterized protein</fullName>
    </submittedName>
</protein>
<sequence length="42" mass="4883">MPSKEQLTGDEAVEAGFRLILSEEQTRRVTFVPRRRDRPRGP</sequence>
<keyword evidence="2" id="KW-1185">Reference proteome</keyword>
<gene>
    <name evidence="1" type="ORF">FRUB_06269</name>
</gene>
<name>A0A225DSV6_9BACT</name>
<organism evidence="1 2">
    <name type="scientific">Fimbriiglobus ruber</name>
    <dbReference type="NCBI Taxonomy" id="1908690"/>
    <lineage>
        <taxon>Bacteria</taxon>
        <taxon>Pseudomonadati</taxon>
        <taxon>Planctomycetota</taxon>
        <taxon>Planctomycetia</taxon>
        <taxon>Gemmatales</taxon>
        <taxon>Gemmataceae</taxon>
        <taxon>Fimbriiglobus</taxon>
    </lineage>
</organism>
<comment type="caution">
    <text evidence="1">The sequence shown here is derived from an EMBL/GenBank/DDBJ whole genome shotgun (WGS) entry which is preliminary data.</text>
</comment>
<proteinExistence type="predicted"/>